<keyword evidence="1" id="KW-0175">Coiled coil</keyword>
<keyword evidence="3" id="KW-1185">Reference proteome</keyword>
<evidence type="ECO:0000313" key="3">
    <source>
        <dbReference type="Proteomes" id="UP001139103"/>
    </source>
</evidence>
<feature type="coiled-coil region" evidence="1">
    <location>
        <begin position="63"/>
        <end position="173"/>
    </location>
</feature>
<dbReference type="AlphaFoldDB" id="A0A9X1SEA1"/>
<dbReference type="InterPro" id="IPR052376">
    <property type="entry name" value="Oxidative_Scav/Glycosyltrans"/>
</dbReference>
<protein>
    <submittedName>
        <fullName evidence="2">Phospholipase</fullName>
    </submittedName>
</protein>
<dbReference type="Proteomes" id="UP001139103">
    <property type="component" value="Unassembled WGS sequence"/>
</dbReference>
<proteinExistence type="predicted"/>
<dbReference type="PANTHER" id="PTHR39082:SF1">
    <property type="entry name" value="SCAVENGER RECEPTOR CLASS A MEMBER 3"/>
    <property type="match status" value="1"/>
</dbReference>
<evidence type="ECO:0000256" key="1">
    <source>
        <dbReference type="SAM" id="Coils"/>
    </source>
</evidence>
<organism evidence="2 3">
    <name type="scientific">Blastopirellula sediminis</name>
    <dbReference type="NCBI Taxonomy" id="2894196"/>
    <lineage>
        <taxon>Bacteria</taxon>
        <taxon>Pseudomonadati</taxon>
        <taxon>Planctomycetota</taxon>
        <taxon>Planctomycetia</taxon>
        <taxon>Pirellulales</taxon>
        <taxon>Pirellulaceae</taxon>
        <taxon>Blastopirellula</taxon>
    </lineage>
</organism>
<accession>A0A9X1SEA1</accession>
<comment type="caution">
    <text evidence="2">The sequence shown here is derived from an EMBL/GenBank/DDBJ whole genome shotgun (WGS) entry which is preliminary data.</text>
</comment>
<name>A0A9X1SEA1_9BACT</name>
<dbReference type="RefSeq" id="WP_230214656.1">
    <property type="nucleotide sequence ID" value="NZ_JAJKFT010000002.1"/>
</dbReference>
<evidence type="ECO:0000313" key="2">
    <source>
        <dbReference type="EMBL" id="MCC9627013.1"/>
    </source>
</evidence>
<sequence>MTAGKEFGETLARLHRIHQQLSELRTRLARGPARVSMSRQKLAAIEANLAATKDATQKTKMTADRKQLQLKESEAKIVNTQGKLNAAKTNEEYQILKDQIAAAEMANSVLADEILEALEKIDQLNTQAESEKLNIAAAEAELKKVQDAADAEREVLEGEVAVAQAELAEVEKKLPADVRADYQRLTKARGEDALAMVDGEECGQCYVSMRPQAYQDLLMGRIVYCSSCGAMLYLKPGE</sequence>
<gene>
    <name evidence="2" type="ORF">LOC68_01210</name>
</gene>
<dbReference type="EMBL" id="JAJKFT010000002">
    <property type="protein sequence ID" value="MCC9627013.1"/>
    <property type="molecule type" value="Genomic_DNA"/>
</dbReference>
<dbReference type="Gene3D" id="1.10.287.1490">
    <property type="match status" value="1"/>
</dbReference>
<dbReference type="PANTHER" id="PTHR39082">
    <property type="entry name" value="PHOSPHOLIPASE C-BETA-2-RELATED"/>
    <property type="match status" value="1"/>
</dbReference>
<reference evidence="2" key="1">
    <citation type="submission" date="2021-11" db="EMBL/GenBank/DDBJ databases">
        <title>Genome sequence.</title>
        <authorList>
            <person name="Sun Q."/>
        </authorList>
    </citation>
    <scope>NUCLEOTIDE SEQUENCE</scope>
    <source>
        <strain evidence="2">JC732</strain>
    </source>
</reference>